<keyword evidence="3" id="KW-0067">ATP-binding</keyword>
<dbReference type="InterPro" id="IPR011063">
    <property type="entry name" value="TilS/TtcA_N"/>
</dbReference>
<dbReference type="SUPFAM" id="SSF52402">
    <property type="entry name" value="Adenine nucleotide alpha hydrolases-like"/>
    <property type="match status" value="1"/>
</dbReference>
<organism evidence="5 6">
    <name type="scientific">Ignicoccus islandicus DSM 13165</name>
    <dbReference type="NCBI Taxonomy" id="940295"/>
    <lineage>
        <taxon>Archaea</taxon>
        <taxon>Thermoproteota</taxon>
        <taxon>Thermoprotei</taxon>
        <taxon>Desulfurococcales</taxon>
        <taxon>Desulfurococcaceae</taxon>
        <taxon>Ignicoccus</taxon>
    </lineage>
</organism>
<dbReference type="GO" id="GO:0002144">
    <property type="term" value="C:cytosolic tRNA wobble base thiouridylase complex"/>
    <property type="evidence" value="ECO:0007669"/>
    <property type="project" value="TreeGrafter"/>
</dbReference>
<keyword evidence="3" id="KW-0547">Nucleotide-binding</keyword>
<dbReference type="GO" id="GO:0005524">
    <property type="term" value="F:ATP binding"/>
    <property type="evidence" value="ECO:0007669"/>
    <property type="project" value="UniProtKB-KW"/>
</dbReference>
<dbReference type="PANTHER" id="PTHR11807">
    <property type="entry name" value="ATPASES OF THE PP SUPERFAMILY-RELATED"/>
    <property type="match status" value="1"/>
</dbReference>
<keyword evidence="2" id="KW-0479">Metal-binding</keyword>
<evidence type="ECO:0000259" key="4">
    <source>
        <dbReference type="Pfam" id="PF01171"/>
    </source>
</evidence>
<feature type="binding site" evidence="2">
    <location>
        <position position="265"/>
    </location>
    <ligand>
        <name>Zn(2+)</name>
        <dbReference type="ChEBI" id="CHEBI:29105"/>
        <label>2</label>
    </ligand>
</feature>
<dbReference type="Gene3D" id="3.40.50.620">
    <property type="entry name" value="HUPs"/>
    <property type="match status" value="1"/>
</dbReference>
<feature type="binding site" evidence="3">
    <location>
        <position position="166"/>
    </location>
    <ligand>
        <name>ATP</name>
        <dbReference type="ChEBI" id="CHEBI:30616"/>
    </ligand>
</feature>
<dbReference type="EMBL" id="CP006867">
    <property type="protein sequence ID" value="ALU11342.1"/>
    <property type="molecule type" value="Genomic_DNA"/>
</dbReference>
<dbReference type="GeneID" id="30679446"/>
<feature type="binding site" evidence="2">
    <location>
        <position position="11"/>
    </location>
    <ligand>
        <name>Zn(2+)</name>
        <dbReference type="ChEBI" id="CHEBI:29105"/>
        <label>1</label>
    </ligand>
</feature>
<keyword evidence="1" id="KW-0808">Transferase</keyword>
<dbReference type="RefSeq" id="WP_083494946.1">
    <property type="nucleotide sequence ID" value="NZ_CP006867.1"/>
</dbReference>
<sequence length="307" mass="34762">MEGLKFRCIKCTEEAVTLDFIERVPLCKNHFIESVLKRVRKEFQKVPKGSKVLLAVSGGKDSLVLMDVSAKVWDTERLVAVTVIEGAEGYDRGTEISNAAKLARELGIQYFVTSFKDVYGKSLMEIIKIGKERPCTYCGVLRRRIIDLAALALNADFVATGHTLDDEVHTSLLNVLRGDWEGVLKLSQGRLKPLRRVLEREVAIYAYLKNFPFQTEECPYITTRPSLRARIRENLFQFSESNASSLLKWIENLETKSYVSEHSQCSVCGFPTSKGRTICRACEFAQELGLRIVKRSDFKSLPLKRVA</sequence>
<feature type="binding site" evidence="2">
    <location>
        <position position="282"/>
    </location>
    <ligand>
        <name>Zn(2+)</name>
        <dbReference type="ChEBI" id="CHEBI:29105"/>
        <label>2</label>
    </ligand>
</feature>
<feature type="binding site" evidence="2">
    <location>
        <position position="268"/>
    </location>
    <ligand>
        <name>Zn(2+)</name>
        <dbReference type="ChEBI" id="CHEBI:29105"/>
        <label>2</label>
    </ligand>
</feature>
<feature type="domain" description="tRNA(Ile)-lysidine/2-thiocytidine synthase N-terminal" evidence="4">
    <location>
        <begin position="51"/>
        <end position="181"/>
    </location>
</feature>
<dbReference type="OrthoDB" id="33422at2157"/>
<feature type="binding site" evidence="2">
    <location>
        <position position="279"/>
    </location>
    <ligand>
        <name>Zn(2+)</name>
        <dbReference type="ChEBI" id="CHEBI:29105"/>
        <label>2</label>
    </ligand>
</feature>
<dbReference type="Pfam" id="PF01171">
    <property type="entry name" value="ATP_bind_3"/>
    <property type="match status" value="1"/>
</dbReference>
<dbReference type="GO" id="GO:0002143">
    <property type="term" value="P:tRNA wobble position uridine thiolation"/>
    <property type="evidence" value="ECO:0007669"/>
    <property type="project" value="TreeGrafter"/>
</dbReference>
<evidence type="ECO:0000256" key="3">
    <source>
        <dbReference type="PIRSR" id="PIRSR004976-51"/>
    </source>
</evidence>
<feature type="binding site" evidence="3">
    <location>
        <begin position="55"/>
        <end position="57"/>
    </location>
    <ligand>
        <name>ATP</name>
        <dbReference type="ChEBI" id="CHEBI:30616"/>
    </ligand>
</feature>
<protein>
    <submittedName>
        <fullName evidence="5">Potassium-transporting ATPase subunit A</fullName>
    </submittedName>
</protein>
<dbReference type="NCBIfam" id="TIGR00269">
    <property type="entry name" value="TIGR00269 family protein"/>
    <property type="match status" value="1"/>
</dbReference>
<evidence type="ECO:0000313" key="5">
    <source>
        <dbReference type="EMBL" id="ALU11342.1"/>
    </source>
</evidence>
<reference evidence="5 6" key="1">
    <citation type="submission" date="2013-11" db="EMBL/GenBank/DDBJ databases">
        <title>Comparative genomics of Ignicoccus.</title>
        <authorList>
            <person name="Podar M."/>
        </authorList>
    </citation>
    <scope>NUCLEOTIDE SEQUENCE [LARGE SCALE GENOMIC DNA]</scope>
    <source>
        <strain evidence="5 6">DSM 13165</strain>
    </source>
</reference>
<feature type="binding site" evidence="2">
    <location>
        <position position="8"/>
    </location>
    <ligand>
        <name>Zn(2+)</name>
        <dbReference type="ChEBI" id="CHEBI:29105"/>
        <label>1</label>
    </ligand>
</feature>
<name>A0A0U3E7I8_9CREN</name>
<accession>A0A0U3E7I8</accession>
<gene>
    <name evidence="5" type="ORF">EYM_00135</name>
</gene>
<evidence type="ECO:0000256" key="2">
    <source>
        <dbReference type="PIRSR" id="PIRSR004976-50"/>
    </source>
</evidence>
<dbReference type="GO" id="GO:0000049">
    <property type="term" value="F:tRNA binding"/>
    <property type="evidence" value="ECO:0007669"/>
    <property type="project" value="InterPro"/>
</dbReference>
<dbReference type="STRING" id="940295.EYM_00135"/>
<dbReference type="InterPro" id="IPR000541">
    <property type="entry name" value="Ncs6/Tuc1/Ctu1"/>
</dbReference>
<dbReference type="KEGG" id="iis:EYM_00135"/>
<dbReference type="PANTHER" id="PTHR11807:SF12">
    <property type="entry name" value="CYTOPLASMIC TRNA 2-THIOLATION PROTEIN 1"/>
    <property type="match status" value="1"/>
</dbReference>
<dbReference type="Proteomes" id="UP000060778">
    <property type="component" value="Chromosome"/>
</dbReference>
<dbReference type="InterPro" id="IPR035107">
    <property type="entry name" value="tRNA_thiolation_TtcA_Ctu1"/>
</dbReference>
<feature type="binding site" evidence="3">
    <location>
        <position position="61"/>
    </location>
    <ligand>
        <name>ATP</name>
        <dbReference type="ChEBI" id="CHEBI:30616"/>
    </ligand>
</feature>
<keyword evidence="2" id="KW-0862">Zinc</keyword>
<dbReference type="PIRSF" id="PIRSF004976">
    <property type="entry name" value="ATPase_YdaO"/>
    <property type="match status" value="1"/>
</dbReference>
<feature type="binding site" evidence="2">
    <location>
        <position position="30"/>
    </location>
    <ligand>
        <name>Zn(2+)</name>
        <dbReference type="ChEBI" id="CHEBI:29105"/>
        <label>1</label>
    </ligand>
</feature>
<feature type="binding site" evidence="3">
    <location>
        <position position="83"/>
    </location>
    <ligand>
        <name>ATP</name>
        <dbReference type="ChEBI" id="CHEBI:30616"/>
    </ligand>
</feature>
<evidence type="ECO:0000313" key="6">
    <source>
        <dbReference type="Proteomes" id="UP000060778"/>
    </source>
</evidence>
<feature type="binding site" evidence="2">
    <location>
        <position position="27"/>
    </location>
    <ligand>
        <name>Zn(2+)</name>
        <dbReference type="ChEBI" id="CHEBI:29105"/>
        <label>1</label>
    </ligand>
</feature>
<evidence type="ECO:0000256" key="1">
    <source>
        <dbReference type="ARBA" id="ARBA00022679"/>
    </source>
</evidence>
<proteinExistence type="predicted"/>
<dbReference type="GO" id="GO:0016740">
    <property type="term" value="F:transferase activity"/>
    <property type="evidence" value="ECO:0007669"/>
    <property type="project" value="UniProtKB-KW"/>
</dbReference>
<feature type="binding site" evidence="3">
    <location>
        <position position="161"/>
    </location>
    <ligand>
        <name>ATP</name>
        <dbReference type="ChEBI" id="CHEBI:30616"/>
    </ligand>
</feature>
<dbReference type="AlphaFoldDB" id="A0A0U3E7I8"/>
<dbReference type="GO" id="GO:0046872">
    <property type="term" value="F:metal ion binding"/>
    <property type="evidence" value="ECO:0007669"/>
    <property type="project" value="UniProtKB-KW"/>
</dbReference>
<dbReference type="InterPro" id="IPR014729">
    <property type="entry name" value="Rossmann-like_a/b/a_fold"/>
</dbReference>
<keyword evidence="6" id="KW-1185">Reference proteome</keyword>